<keyword evidence="7" id="KW-0503">Monooxygenase</keyword>
<evidence type="ECO:0000256" key="7">
    <source>
        <dbReference type="ARBA" id="ARBA00023033"/>
    </source>
</evidence>
<dbReference type="Proteomes" id="UP001108027">
    <property type="component" value="Unassembled WGS sequence"/>
</dbReference>
<dbReference type="Gene3D" id="3.50.50.60">
    <property type="entry name" value="FAD/NAD(P)-binding domain"/>
    <property type="match status" value="3"/>
</dbReference>
<dbReference type="InterPro" id="IPR020946">
    <property type="entry name" value="Flavin_mOase-like"/>
</dbReference>
<reference evidence="8" key="1">
    <citation type="submission" date="2021-10" db="EMBL/GenBank/DDBJ databases">
        <title>The diversity and Nitrogen Metabolism of Culturable Nitrate-Utilizing Bacteria Within the Oxygen Minimum Zone of the Changjiang (Yangtze River)Estuary.</title>
        <authorList>
            <person name="Zhang D."/>
            <person name="Zheng J."/>
            <person name="Liu S."/>
            <person name="He W."/>
        </authorList>
    </citation>
    <scope>NUCLEOTIDE SEQUENCE</scope>
    <source>
        <strain evidence="8">FXH-223</strain>
    </source>
</reference>
<protein>
    <submittedName>
        <fullName evidence="8">NAD(P)/FAD-dependent oxidoreductase</fullName>
    </submittedName>
</protein>
<organism evidence="8 9">
    <name type="scientific">Alloalcanivorax marinus</name>
    <dbReference type="NCBI Taxonomy" id="1177169"/>
    <lineage>
        <taxon>Bacteria</taxon>
        <taxon>Pseudomonadati</taxon>
        <taxon>Pseudomonadota</taxon>
        <taxon>Gammaproteobacteria</taxon>
        <taxon>Oceanospirillales</taxon>
        <taxon>Alcanivoracaceae</taxon>
        <taxon>Alloalcanivorax</taxon>
    </lineage>
</organism>
<dbReference type="Pfam" id="PF00743">
    <property type="entry name" value="FMO-like"/>
    <property type="match status" value="1"/>
</dbReference>
<comment type="cofactor">
    <cofactor evidence="1">
        <name>FAD</name>
        <dbReference type="ChEBI" id="CHEBI:57692"/>
    </cofactor>
</comment>
<dbReference type="GO" id="GO:0050661">
    <property type="term" value="F:NADP binding"/>
    <property type="evidence" value="ECO:0007669"/>
    <property type="project" value="InterPro"/>
</dbReference>
<evidence type="ECO:0000256" key="1">
    <source>
        <dbReference type="ARBA" id="ARBA00001974"/>
    </source>
</evidence>
<comment type="similarity">
    <text evidence="2">Belongs to the FAD-binding monooxygenase family.</text>
</comment>
<evidence type="ECO:0000313" key="8">
    <source>
        <dbReference type="EMBL" id="MCC4308723.1"/>
    </source>
</evidence>
<evidence type="ECO:0000313" key="9">
    <source>
        <dbReference type="Proteomes" id="UP001108027"/>
    </source>
</evidence>
<evidence type="ECO:0000256" key="6">
    <source>
        <dbReference type="ARBA" id="ARBA00023002"/>
    </source>
</evidence>
<accession>A0A9Q3UMY9</accession>
<dbReference type="PRINTS" id="PR00411">
    <property type="entry name" value="PNDRDTASEI"/>
</dbReference>
<proteinExistence type="inferred from homology"/>
<gene>
    <name evidence="8" type="ORF">LL252_09075</name>
</gene>
<dbReference type="InterPro" id="IPR051820">
    <property type="entry name" value="FAD-binding_MO"/>
</dbReference>
<evidence type="ECO:0000256" key="5">
    <source>
        <dbReference type="ARBA" id="ARBA00022857"/>
    </source>
</evidence>
<evidence type="ECO:0000256" key="2">
    <source>
        <dbReference type="ARBA" id="ARBA00010139"/>
    </source>
</evidence>
<dbReference type="PANTHER" id="PTHR43872:SF1">
    <property type="entry name" value="MONOOXYGENASE, PUTATIVE (AFU_ORTHOLOGUE AFUA_8G02570)-RELATED"/>
    <property type="match status" value="1"/>
</dbReference>
<dbReference type="GO" id="GO:0004499">
    <property type="term" value="F:N,N-dimethylaniline monooxygenase activity"/>
    <property type="evidence" value="ECO:0007669"/>
    <property type="project" value="InterPro"/>
</dbReference>
<sequence length="501" mass="56521">MADHPHFDIIIVGAGLSGIGTACRIAQEYPDRSMAIIERREKMGGTWDLFRYPGIRSDSDMASYGYNFKPWYSDQVLAKGTDIREYVLETAREFNLACKVHYGLNTLNANWNDEGQRWTVTTLHEPSGETRLFTCDFIVNCAGYYNYDHGYRPHFNGEEDFKGEIIHTQFWPRDLDYTGKKVVVIGSGATAITVVPAMADKAASVTMLQRSPSYVMAVPDTDKISMALNKVLPKKLVFSLARKRNVLLQRGLYIACERWPQTMRKLMLRHIRRQVGPDFDMRHFSPKYNPWEQRLCAAPDGDFFKALRTGKATIATDHIDHFSENGIVLKSGQTLEADIIVTATGLDVQLMGGLQLQLNGETVDMPNKMTYKGILLQDVPNYAWIFGYTNAPWTLKCDIGGQYICRLFEEMKKRGVKAIRPVDHSGNLTDTGMLDGFAPGYIMRAKDRMPRQGRSGPWKVTMHYGKDKKMLTKDPVDDGFVRFEEPAAQPAKAAAPLKASA</sequence>
<name>A0A9Q3UMY9_9GAMM</name>
<dbReference type="FunFam" id="3.50.50.60:FF:000228">
    <property type="entry name" value="FAD-containing monooxygenase EthA"/>
    <property type="match status" value="1"/>
</dbReference>
<dbReference type="InterPro" id="IPR036188">
    <property type="entry name" value="FAD/NAD-bd_sf"/>
</dbReference>
<keyword evidence="3" id="KW-0285">Flavoprotein</keyword>
<keyword evidence="5" id="KW-0521">NADP</keyword>
<dbReference type="EMBL" id="JAJGNA010000008">
    <property type="protein sequence ID" value="MCC4308723.1"/>
    <property type="molecule type" value="Genomic_DNA"/>
</dbReference>
<evidence type="ECO:0000256" key="3">
    <source>
        <dbReference type="ARBA" id="ARBA00022630"/>
    </source>
</evidence>
<evidence type="ECO:0000256" key="4">
    <source>
        <dbReference type="ARBA" id="ARBA00022827"/>
    </source>
</evidence>
<comment type="caution">
    <text evidence="8">The sequence shown here is derived from an EMBL/GenBank/DDBJ whole genome shotgun (WGS) entry which is preliminary data.</text>
</comment>
<dbReference type="PANTHER" id="PTHR43872">
    <property type="entry name" value="MONOOXYGENASE, PUTATIVE (AFU_ORTHOLOGUE AFUA_8G02570)-RELATED"/>
    <property type="match status" value="1"/>
</dbReference>
<dbReference type="AlphaFoldDB" id="A0A9Q3UMY9"/>
<keyword evidence="6" id="KW-0560">Oxidoreductase</keyword>
<keyword evidence="9" id="KW-1185">Reference proteome</keyword>
<dbReference type="GO" id="GO:0050660">
    <property type="term" value="F:flavin adenine dinucleotide binding"/>
    <property type="evidence" value="ECO:0007669"/>
    <property type="project" value="InterPro"/>
</dbReference>
<dbReference type="SUPFAM" id="SSF51905">
    <property type="entry name" value="FAD/NAD(P)-binding domain"/>
    <property type="match status" value="1"/>
</dbReference>
<keyword evidence="4" id="KW-0274">FAD</keyword>
<dbReference type="RefSeq" id="WP_228233810.1">
    <property type="nucleotide sequence ID" value="NZ_JAJGNA010000008.1"/>
</dbReference>